<gene>
    <name evidence="1" type="ORF">LCGC14_0195780</name>
</gene>
<organism evidence="1">
    <name type="scientific">marine sediment metagenome</name>
    <dbReference type="NCBI Taxonomy" id="412755"/>
    <lineage>
        <taxon>unclassified sequences</taxon>
        <taxon>metagenomes</taxon>
        <taxon>ecological metagenomes</taxon>
    </lineage>
</organism>
<dbReference type="AlphaFoldDB" id="A0A0F9UKF9"/>
<protein>
    <submittedName>
        <fullName evidence="1">Uncharacterized protein</fullName>
    </submittedName>
</protein>
<dbReference type="EMBL" id="LAZR01000084">
    <property type="protein sequence ID" value="KKN93745.1"/>
    <property type="molecule type" value="Genomic_DNA"/>
</dbReference>
<accession>A0A0F9UKF9</accession>
<proteinExistence type="predicted"/>
<reference evidence="1" key="1">
    <citation type="journal article" date="2015" name="Nature">
        <title>Complex archaea that bridge the gap between prokaryotes and eukaryotes.</title>
        <authorList>
            <person name="Spang A."/>
            <person name="Saw J.H."/>
            <person name="Jorgensen S.L."/>
            <person name="Zaremba-Niedzwiedzka K."/>
            <person name="Martijn J."/>
            <person name="Lind A.E."/>
            <person name="van Eijk R."/>
            <person name="Schleper C."/>
            <person name="Guy L."/>
            <person name="Ettema T.J."/>
        </authorList>
    </citation>
    <scope>NUCLEOTIDE SEQUENCE</scope>
</reference>
<comment type="caution">
    <text evidence="1">The sequence shown here is derived from an EMBL/GenBank/DDBJ whole genome shotgun (WGS) entry which is preliminary data.</text>
</comment>
<evidence type="ECO:0000313" key="1">
    <source>
        <dbReference type="EMBL" id="KKN93745.1"/>
    </source>
</evidence>
<name>A0A0F9UKF9_9ZZZZ</name>
<sequence length="116" mass="13691">MMEKVKKIIDHMVYMYQMGQVNREDYENYEHLAQGYKTGIEDAVQQMVDEYPELKGFGEEALRELEVLDNCLCRPPYHYLKLNKRVICTTCFRKDGKLKTIPVIVQSVNCLLPNKR</sequence>